<keyword evidence="2" id="KW-1003">Cell membrane</keyword>
<dbReference type="RefSeq" id="WP_109022282.1">
    <property type="nucleotide sequence ID" value="NZ_AP025029.1"/>
</dbReference>
<dbReference type="CDD" id="cd06225">
    <property type="entry name" value="HAMP"/>
    <property type="match status" value="1"/>
</dbReference>
<feature type="transmembrane region" description="Helical" evidence="10">
    <location>
        <begin position="12"/>
        <end position="35"/>
    </location>
</feature>
<dbReference type="Gene3D" id="3.30.450.20">
    <property type="entry name" value="PAS domain"/>
    <property type="match status" value="2"/>
</dbReference>
<evidence type="ECO:0000259" key="11">
    <source>
        <dbReference type="PROSITE" id="PS50111"/>
    </source>
</evidence>
<keyword evidence="5 10" id="KW-1133">Transmembrane helix</keyword>
<feature type="transmembrane region" description="Helical" evidence="10">
    <location>
        <begin position="469"/>
        <end position="490"/>
    </location>
</feature>
<feature type="transmembrane region" description="Helical" evidence="10">
    <location>
        <begin position="41"/>
        <end position="65"/>
    </location>
</feature>
<comment type="similarity">
    <text evidence="8">Belongs to the methyl-accepting chemotaxis (MCP) protein family.</text>
</comment>
<accession>A0ABN6KL81</accession>
<reference evidence="13 14" key="1">
    <citation type="submission" date="2021-08" db="EMBL/GenBank/DDBJ databases">
        <title>Complete genome sequence of Leptospira kobayashii strain E30.</title>
        <authorList>
            <person name="Nakao R."/>
            <person name="Nakamura S."/>
            <person name="Masuzawa T."/>
            <person name="Koizumi N."/>
        </authorList>
    </citation>
    <scope>NUCLEOTIDE SEQUENCE [LARGE SCALE GENOMIC DNA]</scope>
    <source>
        <strain evidence="13 14">E30</strain>
    </source>
</reference>
<proteinExistence type="inferred from homology"/>
<dbReference type="Pfam" id="PF00672">
    <property type="entry name" value="HAMP"/>
    <property type="match status" value="1"/>
</dbReference>
<keyword evidence="4 10" id="KW-0812">Transmembrane</keyword>
<evidence type="ECO:0000256" key="8">
    <source>
        <dbReference type="ARBA" id="ARBA00029447"/>
    </source>
</evidence>
<dbReference type="PANTHER" id="PTHR32089">
    <property type="entry name" value="METHYL-ACCEPTING CHEMOTAXIS PROTEIN MCPB"/>
    <property type="match status" value="1"/>
</dbReference>
<dbReference type="CDD" id="cd18773">
    <property type="entry name" value="PDC1_HK_sensor"/>
    <property type="match status" value="1"/>
</dbReference>
<dbReference type="InterPro" id="IPR029151">
    <property type="entry name" value="Sensor-like_sf"/>
</dbReference>
<feature type="transmembrane region" description="Helical" evidence="10">
    <location>
        <begin position="139"/>
        <end position="163"/>
    </location>
</feature>
<dbReference type="SUPFAM" id="SSF58104">
    <property type="entry name" value="Methyl-accepting chemotaxis protein (MCP) signaling domain"/>
    <property type="match status" value="2"/>
</dbReference>
<feature type="transmembrane region" description="Helical" evidence="10">
    <location>
        <begin position="183"/>
        <end position="205"/>
    </location>
</feature>
<evidence type="ECO:0000256" key="9">
    <source>
        <dbReference type="PROSITE-ProRule" id="PRU00284"/>
    </source>
</evidence>
<evidence type="ECO:0000256" key="2">
    <source>
        <dbReference type="ARBA" id="ARBA00022475"/>
    </source>
</evidence>
<evidence type="ECO:0000256" key="7">
    <source>
        <dbReference type="ARBA" id="ARBA00023224"/>
    </source>
</evidence>
<sequence length="849" mass="93532">MKLYKQYSLRILLVSQGLSLGVVVPLGTIFTYFLLKPTKEQFVTILLSILVASLTSQIVHFGFIAKYLKEIKNYLVQRENGETISSEAYLKVWNTAARIPIIFAIGGAVQWIIAAAIILVPFLMMDVTTKTQAFYFENILIFLALINILLAFVGTETASHFLLKKDVFDRGFEEKENPFYRRLGKSIPIMFCLSIIMLSDVYMMVSFKINANSLEKAYSNQLYNFNSSNEAAMSVLFEALEASITEFAGSKEVKDAFATKQYGKLAPTLKRILENPASFIENTFVASLDPGYPVVATGSPKGAGLGFKLSGNPLIKENIDKALNGEIHFGIAEASPLTKKIVIFVSAPVKDDKGKTIGIVGFPFLIGDALSTFLKNVHIGTTGYSFLLDRANKMVWHPNPKYLLFDLTPDKNFQELAKDAGETEAFTNPWEGSVFLLRKKLNPKYGFQFYSTIDLDEIEKECYDALDGLMYLSISGAFAIAFFMYALFYFRFKPLRSIEKTLERMAEGDLQDNAHLQSSDEFGKLSQGLNRTIAQVSEVVQVNQSISDDMAASAEEMTVALNSLSSNAQTQAAAAEEISASIEEISAAVQNVDAQAEDQFKKVEFLRKQMSELSGIIESMGKEVGEASAEVNHITNEARTGQSSLDSMRNSITKISESSQEIGSVIEIINNISEQINLLALNAAIEAARAGVYGRGFAVVADEIGKLAEKTATSIKDIDELIQANEKEISNGTVTIEATISLIQRIIQGVNSFNAMTQSIEKNTKNQLTINVKVSDEVERVNQISRGIKLSMEEQKNAIGEVAQAIFSINDLTQSTAAGLEQMTATSNGIANLADTLKKKINFFHLKKS</sequence>
<feature type="domain" description="Methyl-accepting transducer" evidence="11">
    <location>
        <begin position="546"/>
        <end position="831"/>
    </location>
</feature>
<dbReference type="Proteomes" id="UP000245263">
    <property type="component" value="Chromosome 2"/>
</dbReference>
<keyword evidence="3" id="KW-0145">Chemotaxis</keyword>
<evidence type="ECO:0000256" key="5">
    <source>
        <dbReference type="ARBA" id="ARBA00022989"/>
    </source>
</evidence>
<dbReference type="SMART" id="SM00283">
    <property type="entry name" value="MA"/>
    <property type="match status" value="1"/>
</dbReference>
<organism evidence="13 14">
    <name type="scientific">Leptospira kobayashii</name>
    <dbReference type="NCBI Taxonomy" id="1917830"/>
    <lineage>
        <taxon>Bacteria</taxon>
        <taxon>Pseudomonadati</taxon>
        <taxon>Spirochaetota</taxon>
        <taxon>Spirochaetia</taxon>
        <taxon>Leptospirales</taxon>
        <taxon>Leptospiraceae</taxon>
        <taxon>Leptospira</taxon>
    </lineage>
</organism>
<evidence type="ECO:0000256" key="6">
    <source>
        <dbReference type="ARBA" id="ARBA00023136"/>
    </source>
</evidence>
<comment type="subcellular location">
    <subcellularLocation>
        <location evidence="1">Cell membrane</location>
        <topology evidence="1">Multi-pass membrane protein</topology>
    </subcellularLocation>
</comment>
<protein>
    <submittedName>
        <fullName evidence="13">Methyl-accepting chemotaxis protein</fullName>
    </submittedName>
</protein>
<dbReference type="Pfam" id="PF02743">
    <property type="entry name" value="dCache_1"/>
    <property type="match status" value="1"/>
</dbReference>
<dbReference type="SUPFAM" id="SSF103190">
    <property type="entry name" value="Sensory domain-like"/>
    <property type="match status" value="1"/>
</dbReference>
<gene>
    <name evidence="13" type="ORF">LPTSP3_g38420</name>
</gene>
<dbReference type="InterPro" id="IPR033479">
    <property type="entry name" value="dCache_1"/>
</dbReference>
<dbReference type="InterPro" id="IPR004089">
    <property type="entry name" value="MCPsignal_dom"/>
</dbReference>
<name>A0ABN6KL81_9LEPT</name>
<evidence type="ECO:0000313" key="14">
    <source>
        <dbReference type="Proteomes" id="UP000245263"/>
    </source>
</evidence>
<dbReference type="PROSITE" id="PS50111">
    <property type="entry name" value="CHEMOTAXIS_TRANSDUC_2"/>
    <property type="match status" value="1"/>
</dbReference>
<feature type="domain" description="HAMP" evidence="12">
    <location>
        <begin position="489"/>
        <end position="541"/>
    </location>
</feature>
<dbReference type="EMBL" id="AP025029">
    <property type="protein sequence ID" value="BDA80912.1"/>
    <property type="molecule type" value="Genomic_DNA"/>
</dbReference>
<keyword evidence="6 10" id="KW-0472">Membrane</keyword>
<evidence type="ECO:0000256" key="3">
    <source>
        <dbReference type="ARBA" id="ARBA00022500"/>
    </source>
</evidence>
<keyword evidence="7 9" id="KW-0807">Transducer</keyword>
<feature type="transmembrane region" description="Helical" evidence="10">
    <location>
        <begin position="101"/>
        <end position="124"/>
    </location>
</feature>
<evidence type="ECO:0000256" key="1">
    <source>
        <dbReference type="ARBA" id="ARBA00004651"/>
    </source>
</evidence>
<evidence type="ECO:0000313" key="13">
    <source>
        <dbReference type="EMBL" id="BDA80912.1"/>
    </source>
</evidence>
<dbReference type="PROSITE" id="PS50885">
    <property type="entry name" value="HAMP"/>
    <property type="match status" value="1"/>
</dbReference>
<dbReference type="Gene3D" id="6.10.340.10">
    <property type="match status" value="1"/>
</dbReference>
<evidence type="ECO:0000259" key="12">
    <source>
        <dbReference type="PROSITE" id="PS50885"/>
    </source>
</evidence>
<evidence type="ECO:0000256" key="10">
    <source>
        <dbReference type="SAM" id="Phobius"/>
    </source>
</evidence>
<dbReference type="SMART" id="SM00304">
    <property type="entry name" value="HAMP"/>
    <property type="match status" value="1"/>
</dbReference>
<dbReference type="Pfam" id="PF00015">
    <property type="entry name" value="MCPsignal"/>
    <property type="match status" value="1"/>
</dbReference>
<dbReference type="Gene3D" id="1.10.287.950">
    <property type="entry name" value="Methyl-accepting chemotaxis protein"/>
    <property type="match status" value="1"/>
</dbReference>
<evidence type="ECO:0000256" key="4">
    <source>
        <dbReference type="ARBA" id="ARBA00022692"/>
    </source>
</evidence>
<keyword evidence="14" id="KW-1185">Reference proteome</keyword>
<dbReference type="InterPro" id="IPR003660">
    <property type="entry name" value="HAMP_dom"/>
</dbReference>
<dbReference type="PANTHER" id="PTHR32089:SF112">
    <property type="entry name" value="LYSOZYME-LIKE PROTEIN-RELATED"/>
    <property type="match status" value="1"/>
</dbReference>